<reference evidence="3" key="1">
    <citation type="journal article" date="2018" name="Nat. Microbiol.">
        <title>Leveraging single-cell genomics to expand the fungal tree of life.</title>
        <authorList>
            <person name="Ahrendt S.R."/>
            <person name="Quandt C.A."/>
            <person name="Ciobanu D."/>
            <person name="Clum A."/>
            <person name="Salamov A."/>
            <person name="Andreopoulos B."/>
            <person name="Cheng J.F."/>
            <person name="Woyke T."/>
            <person name="Pelin A."/>
            <person name="Henrissat B."/>
            <person name="Reynolds N.K."/>
            <person name="Benny G.L."/>
            <person name="Smith M.E."/>
            <person name="James T.Y."/>
            <person name="Grigoriev I.V."/>
        </authorList>
    </citation>
    <scope>NUCLEOTIDE SEQUENCE [LARGE SCALE GENOMIC DNA]</scope>
</reference>
<gene>
    <name evidence="2" type="ORF">BJ684DRAFT_20929</name>
</gene>
<dbReference type="Pfam" id="PF09428">
    <property type="entry name" value="DUF2011"/>
    <property type="match status" value="1"/>
</dbReference>
<proteinExistence type="predicted"/>
<feature type="region of interest" description="Disordered" evidence="1">
    <location>
        <begin position="167"/>
        <end position="193"/>
    </location>
</feature>
<feature type="compositionally biased region" description="Basic residues" evidence="1">
    <location>
        <begin position="179"/>
        <end position="193"/>
    </location>
</feature>
<evidence type="ECO:0000313" key="3">
    <source>
        <dbReference type="Proteomes" id="UP000267251"/>
    </source>
</evidence>
<feature type="region of interest" description="Disordered" evidence="1">
    <location>
        <begin position="1"/>
        <end position="58"/>
    </location>
</feature>
<evidence type="ECO:0000256" key="1">
    <source>
        <dbReference type="SAM" id="MobiDB-lite"/>
    </source>
</evidence>
<dbReference type="OrthoDB" id="5425061at2759"/>
<dbReference type="Proteomes" id="UP000267251">
    <property type="component" value="Unassembled WGS sequence"/>
</dbReference>
<accession>A0A4P9Y362</accession>
<dbReference type="EMBL" id="KZ988295">
    <property type="protein sequence ID" value="RKP12541.1"/>
    <property type="molecule type" value="Genomic_DNA"/>
</dbReference>
<protein>
    <submittedName>
        <fullName evidence="2">Uncharacterized protein</fullName>
    </submittedName>
</protein>
<feature type="compositionally biased region" description="Gly residues" evidence="1">
    <location>
        <begin position="229"/>
        <end position="300"/>
    </location>
</feature>
<sequence>MPSVIPTLREKITPDARGLAAPPLPSGTQRVSRRAMRSEEGEDETEDHPPQDYLSAMDDLMDIQFTTEDTMGGPEPQEDKDEEMEGFCLFDSQMVAMDLASVSPATPSAPASSLAPRIRKPILPPVSDDVLLRRFEQVALSGQDVLDASKIPWERCFFPRRIIHISEKTPNHPPSESKKARKIARPSARKRMAMTRRVERVRRLLQIRTKGSLSSRPYPTPFRGRGRGRGGFFGVRGRGAARGRGQGSGADRGGIMRGGGRGGASFRGVRGGTGRGGMGRSGVGRGSRGRGGNIRGRGAA</sequence>
<dbReference type="InterPro" id="IPR018555">
    <property type="entry name" value="C630.06c-like"/>
</dbReference>
<name>A0A4P9Y362_9FUNG</name>
<feature type="region of interest" description="Disordered" evidence="1">
    <location>
        <begin position="212"/>
        <end position="300"/>
    </location>
</feature>
<organism evidence="2 3">
    <name type="scientific">Piptocephalis cylindrospora</name>
    <dbReference type="NCBI Taxonomy" id="1907219"/>
    <lineage>
        <taxon>Eukaryota</taxon>
        <taxon>Fungi</taxon>
        <taxon>Fungi incertae sedis</taxon>
        <taxon>Zoopagomycota</taxon>
        <taxon>Zoopagomycotina</taxon>
        <taxon>Zoopagomycetes</taxon>
        <taxon>Zoopagales</taxon>
        <taxon>Piptocephalidaceae</taxon>
        <taxon>Piptocephalis</taxon>
    </lineage>
</organism>
<keyword evidence="3" id="KW-1185">Reference proteome</keyword>
<feature type="compositionally biased region" description="Basic and acidic residues" evidence="1">
    <location>
        <begin position="167"/>
        <end position="178"/>
    </location>
</feature>
<evidence type="ECO:0000313" key="2">
    <source>
        <dbReference type="EMBL" id="RKP12541.1"/>
    </source>
</evidence>
<dbReference type="AlphaFoldDB" id="A0A4P9Y362"/>